<evidence type="ECO:0000256" key="2">
    <source>
        <dbReference type="ARBA" id="ARBA00022617"/>
    </source>
</evidence>
<keyword evidence="2" id="KW-0349">Heme</keyword>
<comment type="cofactor">
    <cofactor evidence="1">
        <name>heme b</name>
        <dbReference type="ChEBI" id="CHEBI:60344"/>
    </cofactor>
</comment>
<keyword evidence="3" id="KW-0479">Metal-binding</keyword>
<evidence type="ECO:0000256" key="5">
    <source>
        <dbReference type="ARBA" id="ARBA00023239"/>
    </source>
</evidence>
<dbReference type="Pfam" id="PF13816">
    <property type="entry name" value="Dehydratase_hem"/>
    <property type="match status" value="1"/>
</dbReference>
<accession>A0A9P9CXA4</accession>
<keyword evidence="4" id="KW-0408">Iron</keyword>
<organism evidence="6 7">
    <name type="scientific">Dendryphion nanum</name>
    <dbReference type="NCBI Taxonomy" id="256645"/>
    <lineage>
        <taxon>Eukaryota</taxon>
        <taxon>Fungi</taxon>
        <taxon>Dikarya</taxon>
        <taxon>Ascomycota</taxon>
        <taxon>Pezizomycotina</taxon>
        <taxon>Dothideomycetes</taxon>
        <taxon>Pleosporomycetidae</taxon>
        <taxon>Pleosporales</taxon>
        <taxon>Torulaceae</taxon>
        <taxon>Dendryphion</taxon>
    </lineage>
</organism>
<keyword evidence="5" id="KW-0456">Lyase</keyword>
<comment type="caution">
    <text evidence="6">The sequence shown here is derived from an EMBL/GenBank/DDBJ whole genome shotgun (WGS) entry which is preliminary data.</text>
</comment>
<dbReference type="AlphaFoldDB" id="A0A9P9CXA4"/>
<protein>
    <submittedName>
        <fullName evidence="6">Heme-containing dehydratase protein</fullName>
    </submittedName>
</protein>
<reference evidence="6" key="1">
    <citation type="journal article" date="2021" name="Nat. Commun.">
        <title>Genetic determinants of endophytism in the Arabidopsis root mycobiome.</title>
        <authorList>
            <person name="Mesny F."/>
            <person name="Miyauchi S."/>
            <person name="Thiergart T."/>
            <person name="Pickel B."/>
            <person name="Atanasova L."/>
            <person name="Karlsson M."/>
            <person name="Huettel B."/>
            <person name="Barry K.W."/>
            <person name="Haridas S."/>
            <person name="Chen C."/>
            <person name="Bauer D."/>
            <person name="Andreopoulos W."/>
            <person name="Pangilinan J."/>
            <person name="LaButti K."/>
            <person name="Riley R."/>
            <person name="Lipzen A."/>
            <person name="Clum A."/>
            <person name="Drula E."/>
            <person name="Henrissat B."/>
            <person name="Kohler A."/>
            <person name="Grigoriev I.V."/>
            <person name="Martin F.M."/>
            <person name="Hacquard S."/>
        </authorList>
    </citation>
    <scope>NUCLEOTIDE SEQUENCE</scope>
    <source>
        <strain evidence="6">MPI-CAGE-CH-0243</strain>
    </source>
</reference>
<evidence type="ECO:0000313" key="6">
    <source>
        <dbReference type="EMBL" id="KAH7108699.1"/>
    </source>
</evidence>
<evidence type="ECO:0000256" key="3">
    <source>
        <dbReference type="ARBA" id="ARBA00022723"/>
    </source>
</evidence>
<dbReference type="OrthoDB" id="3359285at2759"/>
<dbReference type="Proteomes" id="UP000700596">
    <property type="component" value="Unassembled WGS sequence"/>
</dbReference>
<sequence>MACPARIYPFRKPRNHRLPIPRWKLNFPKDASHVHTTYIGVQQHSNTQATIKAKDQAIEAILEWLKAEDGPSASECFTLIDGSDVESTVVWVCYWIQTVKHNPSREALPLLSIHSGLAYPGRASIGIWQERFRTAISRLETNYSGLDYLPGMARMPGTNTEEHDLSAYWGAARDRIPDSAHDLFPLTTDITRSKPIPNGIGQFLAGTNHENLVHIRSGQFWENCTQGEADSYERNLEPTLRAGLKYLCENSEETGAIGLRYLRNEDLLGPTNGYERKETCGAGFFTSLENMEKWAKTHQSHLKIFRGALAHYQAFGDNRKFRTWHEVSVIREGQARFEYVNCAPETGVIGSIPFEIQHEHVINK</sequence>
<dbReference type="EMBL" id="JAGMWT010000037">
    <property type="protein sequence ID" value="KAH7108699.1"/>
    <property type="molecule type" value="Genomic_DNA"/>
</dbReference>
<dbReference type="GO" id="GO:0046872">
    <property type="term" value="F:metal ion binding"/>
    <property type="evidence" value="ECO:0007669"/>
    <property type="project" value="UniProtKB-KW"/>
</dbReference>
<gene>
    <name evidence="6" type="ORF">B0J11DRAFT_242125</name>
</gene>
<evidence type="ECO:0000256" key="4">
    <source>
        <dbReference type="ARBA" id="ARBA00023004"/>
    </source>
</evidence>
<evidence type="ECO:0000256" key="1">
    <source>
        <dbReference type="ARBA" id="ARBA00001970"/>
    </source>
</evidence>
<dbReference type="InterPro" id="IPR025702">
    <property type="entry name" value="OXD"/>
</dbReference>
<dbReference type="GO" id="GO:0016829">
    <property type="term" value="F:lyase activity"/>
    <property type="evidence" value="ECO:0007669"/>
    <property type="project" value="UniProtKB-KW"/>
</dbReference>
<name>A0A9P9CXA4_9PLEO</name>
<keyword evidence="7" id="KW-1185">Reference proteome</keyword>
<proteinExistence type="predicted"/>
<evidence type="ECO:0000313" key="7">
    <source>
        <dbReference type="Proteomes" id="UP000700596"/>
    </source>
</evidence>